<evidence type="ECO:0000313" key="2">
    <source>
        <dbReference type="Proteomes" id="UP000790709"/>
    </source>
</evidence>
<dbReference type="Proteomes" id="UP000790709">
    <property type="component" value="Unassembled WGS sequence"/>
</dbReference>
<comment type="caution">
    <text evidence="1">The sequence shown here is derived from an EMBL/GenBank/DDBJ whole genome shotgun (WGS) entry which is preliminary data.</text>
</comment>
<keyword evidence="2" id="KW-1185">Reference proteome</keyword>
<gene>
    <name evidence="1" type="ORF">BV22DRAFT_1174008</name>
</gene>
<organism evidence="1 2">
    <name type="scientific">Leucogyrophana mollusca</name>
    <dbReference type="NCBI Taxonomy" id="85980"/>
    <lineage>
        <taxon>Eukaryota</taxon>
        <taxon>Fungi</taxon>
        <taxon>Dikarya</taxon>
        <taxon>Basidiomycota</taxon>
        <taxon>Agaricomycotina</taxon>
        <taxon>Agaricomycetes</taxon>
        <taxon>Agaricomycetidae</taxon>
        <taxon>Boletales</taxon>
        <taxon>Boletales incertae sedis</taxon>
        <taxon>Leucogyrophana</taxon>
    </lineage>
</organism>
<accession>A0ACB8BB11</accession>
<name>A0ACB8BB11_9AGAM</name>
<sequence length="551" mass="59467">MGLGILDDRHLGGHVPGTSLLDDLHSKKLVESVAQDAPLKRSKNGIVLVPQPSNSPNDPLNWPFWRKSMLMLTITYGAGVVGAFGPVIGAGLTQVALNLNTSVNDLSMITGDLVLAIGLVLLLTAPASVVWGRRPVFLLGNALLLASAIWSAVAKDLGSLTASRVIGGIGMAPIECLVEATIADIFFVHERGTWIAVWSFALLGGICGVSIVNGYLIQDVSWRVCFVVEAALCAVLLVLTILFVPETAYRRSTVVNAHIESSDQSTSSIPGKSTSAVTESSDVEKISKVSIDVLPSDTEKRDSYRKSLLPYAGYRYTEESFWRICLRPFTLLCSPVVAWGTLIYGTTAGWLVALSVSVSLLFSSPAYGYDFEAGPVGLISGVGPFIAAILGNAIAGPLSDWSVTWLSRRNGGIYEPEFRLFMVIPLLVSTTIGWFGWAISANLLELWIGPAVFYSLLNFGQAVGSIAVVSYVVDAHSNYAPEAFATINCIKNLFTFGLTYYVVPWLAAQGVLRTFCTIGGINIWVCLMTIPMYVYGKRARSWVHRTPWMLA</sequence>
<protein>
    <submittedName>
        <fullName evidence="1">MFS general substrate transporter</fullName>
    </submittedName>
</protein>
<reference evidence="1" key="1">
    <citation type="journal article" date="2021" name="New Phytol.">
        <title>Evolutionary innovations through gain and loss of genes in the ectomycorrhizal Boletales.</title>
        <authorList>
            <person name="Wu G."/>
            <person name="Miyauchi S."/>
            <person name="Morin E."/>
            <person name="Kuo A."/>
            <person name="Drula E."/>
            <person name="Varga T."/>
            <person name="Kohler A."/>
            <person name="Feng B."/>
            <person name="Cao Y."/>
            <person name="Lipzen A."/>
            <person name="Daum C."/>
            <person name="Hundley H."/>
            <person name="Pangilinan J."/>
            <person name="Johnson J."/>
            <person name="Barry K."/>
            <person name="LaButti K."/>
            <person name="Ng V."/>
            <person name="Ahrendt S."/>
            <person name="Min B."/>
            <person name="Choi I.G."/>
            <person name="Park H."/>
            <person name="Plett J.M."/>
            <person name="Magnuson J."/>
            <person name="Spatafora J.W."/>
            <person name="Nagy L.G."/>
            <person name="Henrissat B."/>
            <person name="Grigoriev I.V."/>
            <person name="Yang Z.L."/>
            <person name="Xu J."/>
            <person name="Martin F.M."/>
        </authorList>
    </citation>
    <scope>NUCLEOTIDE SEQUENCE</scope>
    <source>
        <strain evidence="1">KUC20120723A-06</strain>
    </source>
</reference>
<dbReference type="EMBL" id="MU266486">
    <property type="protein sequence ID" value="KAH7922411.1"/>
    <property type="molecule type" value="Genomic_DNA"/>
</dbReference>
<proteinExistence type="predicted"/>
<evidence type="ECO:0000313" key="1">
    <source>
        <dbReference type="EMBL" id="KAH7922411.1"/>
    </source>
</evidence>